<comment type="caution">
    <text evidence="1">The sequence shown here is derived from an EMBL/GenBank/DDBJ whole genome shotgun (WGS) entry which is preliminary data.</text>
</comment>
<dbReference type="InterPro" id="IPR052585">
    <property type="entry name" value="Lipid_raft_assoc_Zn_ADH"/>
</dbReference>
<dbReference type="Gene3D" id="3.40.50.720">
    <property type="entry name" value="NAD(P)-binding Rossmann-like Domain"/>
    <property type="match status" value="1"/>
</dbReference>
<reference evidence="1" key="2">
    <citation type="submission" date="2020-02" db="EMBL/GenBank/DDBJ databases">
        <authorList>
            <person name="Gilchrist C.L.M."/>
            <person name="Chooi Y.-H."/>
        </authorList>
    </citation>
    <scope>NUCLEOTIDE SEQUENCE</scope>
    <source>
        <strain evidence="1">MST-FP2251</strain>
    </source>
</reference>
<proteinExistence type="predicted"/>
<accession>A0AAD4CU42</accession>
<evidence type="ECO:0008006" key="3">
    <source>
        <dbReference type="Google" id="ProtNLM"/>
    </source>
</evidence>
<dbReference type="SUPFAM" id="SSF51735">
    <property type="entry name" value="NAD(P)-binding Rossmann-fold domains"/>
    <property type="match status" value="1"/>
</dbReference>
<dbReference type="PANTHER" id="PTHR43482:SF1">
    <property type="entry name" value="PROTEIN AST1-RELATED"/>
    <property type="match status" value="1"/>
</dbReference>
<dbReference type="AlphaFoldDB" id="A0AAD4CU42"/>
<dbReference type="Gene3D" id="3.90.180.10">
    <property type="entry name" value="Medium-chain alcohol dehydrogenases, catalytic domain"/>
    <property type="match status" value="1"/>
</dbReference>
<sequence length="365" mass="39378">MDEETFVPPTMRAVYHRPASTAITDLTSLSEPRVDSAMIFDTDHPTPKPSGNQYLIKVATAAFSHDELRLSRLLNPSKSIPQIPLHNFCGRVISTPTETHYIEGGPKFKLEDDVFGLISYTRDGAAADYVLATEDEIAIKPQNITAAEAATIPLPALTAWQALFTYSAKNGEGRSLRVLVTNARDSEVGTQLLQLLRAPSLFPQYRPWVCVTCSGAEDDGQDVDAVIDAKLPLAQDFDLARIFRTKGWEPVDLVVDCAGEQMFRLAHSPDVVRDGGVVLTAVDDTAALSHQDASSRAHGVFSRFIAVKPDGDALARIAELVEQNVVRGRVQSIVDLVDGTDVLAAGAAGAGGGRRGGIMVFRVNI</sequence>
<gene>
    <name evidence="1" type="ORF">FE257_001146</name>
</gene>
<dbReference type="PANTHER" id="PTHR43482">
    <property type="entry name" value="PROTEIN AST1-RELATED"/>
    <property type="match status" value="1"/>
</dbReference>
<protein>
    <recommendedName>
        <fullName evidence="3">Enoyl reductase (ER) domain-containing protein</fullName>
    </recommendedName>
</protein>
<dbReference type="EMBL" id="VCAU01000011">
    <property type="protein sequence ID" value="KAF9892744.1"/>
    <property type="molecule type" value="Genomic_DNA"/>
</dbReference>
<organism evidence="1 2">
    <name type="scientific">Aspergillus nanangensis</name>
    <dbReference type="NCBI Taxonomy" id="2582783"/>
    <lineage>
        <taxon>Eukaryota</taxon>
        <taxon>Fungi</taxon>
        <taxon>Dikarya</taxon>
        <taxon>Ascomycota</taxon>
        <taxon>Pezizomycotina</taxon>
        <taxon>Eurotiomycetes</taxon>
        <taxon>Eurotiomycetidae</taxon>
        <taxon>Eurotiales</taxon>
        <taxon>Aspergillaceae</taxon>
        <taxon>Aspergillus</taxon>
        <taxon>Aspergillus subgen. Circumdati</taxon>
    </lineage>
</organism>
<reference evidence="1" key="1">
    <citation type="journal article" date="2019" name="Beilstein J. Org. Chem.">
        <title>Nanangenines: drimane sesquiterpenoids as the dominant metabolite cohort of a novel Australian fungus, Aspergillus nanangensis.</title>
        <authorList>
            <person name="Lacey H.J."/>
            <person name="Gilchrist C.L.M."/>
            <person name="Crombie A."/>
            <person name="Kalaitzis J.A."/>
            <person name="Vuong D."/>
            <person name="Rutledge P.J."/>
            <person name="Turner P."/>
            <person name="Pitt J.I."/>
            <person name="Lacey E."/>
            <person name="Chooi Y.H."/>
            <person name="Piggott A.M."/>
        </authorList>
    </citation>
    <scope>NUCLEOTIDE SEQUENCE</scope>
    <source>
        <strain evidence="1">MST-FP2251</strain>
    </source>
</reference>
<name>A0AAD4CU42_ASPNN</name>
<dbReference type="SUPFAM" id="SSF50129">
    <property type="entry name" value="GroES-like"/>
    <property type="match status" value="1"/>
</dbReference>
<evidence type="ECO:0000313" key="2">
    <source>
        <dbReference type="Proteomes" id="UP001194746"/>
    </source>
</evidence>
<dbReference type="Proteomes" id="UP001194746">
    <property type="component" value="Unassembled WGS sequence"/>
</dbReference>
<keyword evidence="2" id="KW-1185">Reference proteome</keyword>
<dbReference type="InterPro" id="IPR036291">
    <property type="entry name" value="NAD(P)-bd_dom_sf"/>
</dbReference>
<dbReference type="CDD" id="cd05289">
    <property type="entry name" value="MDR_like_2"/>
    <property type="match status" value="1"/>
</dbReference>
<dbReference type="Pfam" id="PF13602">
    <property type="entry name" value="ADH_zinc_N_2"/>
    <property type="match status" value="1"/>
</dbReference>
<dbReference type="InterPro" id="IPR011032">
    <property type="entry name" value="GroES-like_sf"/>
</dbReference>
<evidence type="ECO:0000313" key="1">
    <source>
        <dbReference type="EMBL" id="KAF9892744.1"/>
    </source>
</evidence>